<evidence type="ECO:0000313" key="1">
    <source>
        <dbReference type="EMBL" id="KAB8297361.1"/>
    </source>
</evidence>
<proteinExistence type="predicted"/>
<dbReference type="EMBL" id="VIGI01000008">
    <property type="protein sequence ID" value="KAB8297361.1"/>
    <property type="molecule type" value="Genomic_DNA"/>
</dbReference>
<reference evidence="1 2" key="1">
    <citation type="submission" date="2019-06" db="EMBL/GenBank/DDBJ databases">
        <title>Genome Sequence of the Brown Rot Fungal Pathogen Monilinia laxa.</title>
        <authorList>
            <person name="De Miccolis Angelini R.M."/>
            <person name="Landi L."/>
            <person name="Abate D."/>
            <person name="Pollastro S."/>
            <person name="Romanazzi G."/>
            <person name="Faretra F."/>
        </authorList>
    </citation>
    <scope>NUCLEOTIDE SEQUENCE [LARGE SCALE GENOMIC DNA]</scope>
    <source>
        <strain evidence="1 2">Mlax316</strain>
    </source>
</reference>
<sequence length="231" mass="26946">MEFSLENRQGPYFGFKNMEAYLRSKFACTIPLPKRPRLYRAPGYAPISSPSAPPVTVYRRRSRYLKMVLSFDDSYIFKLKDSSLIGYLVFLRGEYLQLKNAIRTVALKLSQDARDSSFAETRRRHELSRGFDVEDDAMFIPNLLSEEERSYGRLARAIAMRAIPFTPYNPHSKRPTYSELSLTQVALVHEPMQITQEFICQETDAEEHGERKIILVFLSCILTMHWRLYIL</sequence>
<keyword evidence="2" id="KW-1185">Reference proteome</keyword>
<comment type="caution">
    <text evidence="1">The sequence shown here is derived from an EMBL/GenBank/DDBJ whole genome shotgun (WGS) entry which is preliminary data.</text>
</comment>
<organism evidence="1 2">
    <name type="scientific">Monilinia laxa</name>
    <name type="common">Brown rot fungus</name>
    <name type="synonym">Sclerotinia laxa</name>
    <dbReference type="NCBI Taxonomy" id="61186"/>
    <lineage>
        <taxon>Eukaryota</taxon>
        <taxon>Fungi</taxon>
        <taxon>Dikarya</taxon>
        <taxon>Ascomycota</taxon>
        <taxon>Pezizomycotina</taxon>
        <taxon>Leotiomycetes</taxon>
        <taxon>Helotiales</taxon>
        <taxon>Sclerotiniaceae</taxon>
        <taxon>Monilinia</taxon>
    </lineage>
</organism>
<dbReference type="AlphaFoldDB" id="A0A5N6K4U3"/>
<dbReference type="Proteomes" id="UP000326757">
    <property type="component" value="Unassembled WGS sequence"/>
</dbReference>
<gene>
    <name evidence="1" type="ORF">EYC80_002707</name>
</gene>
<evidence type="ECO:0000313" key="2">
    <source>
        <dbReference type="Proteomes" id="UP000326757"/>
    </source>
</evidence>
<dbReference type="OrthoDB" id="10594929at2759"/>
<name>A0A5N6K4U3_MONLA</name>
<accession>A0A5N6K4U3</accession>
<protein>
    <submittedName>
        <fullName evidence="1">Uncharacterized protein</fullName>
    </submittedName>
</protein>